<sequence length="582" mass="63387">MEQRIETHILCAYGGRHVVASTGTAQLWGRIHSCAISDKPNFHAVGAYMAIRGLLAQPNNFDTQTRHDNQRVKVKIERGYELYYTLLPDGDIYLNDIQIDFEDETLTQGDKKSYLYKISSSNQTSDKNKALWRAQEINVKELKIDPSSVTHILVGDTKVEDAEKGAIYGAPVINSGHPGHEVNAGDTFYMFHYPKKRGLKGFVKSFEKTEPVNKKDKFVNEIASVVAGAARISAAEYQRRKNSAEKATQKLANNDKAAAHLVNTNFGNISTKNRDDIIKEKNVAKAQKAKALNIAAAKKVGLPDPVVCWTVNGNGDKVFKTAVERVAANQQFQNYYHCPDTPMYEQLNGRKLQHVFLNNYTVNDNRLDRAMSNIGMEWSEKRGTRSPVSLKNHILDGIFSSEYALLKRRTQISSCDQERAQLHPAFSATSKEAKSQAINNKAPLLSKHGMAGAGIRAGNAASKAAKTAGAAAALAATSELEAIVNSSGTLIEKASTVLHGTAGTIYKTVQVVSEIGASNPGATAVAGGAVVAFTIGKFIYSGALQKSKLLFGQMKHGDLSSMPTSSLSDLKTAVSFRSNYDL</sequence>
<protein>
    <submittedName>
        <fullName evidence="1">Uncharacterized protein</fullName>
    </submittedName>
</protein>
<comment type="caution">
    <text evidence="1">The sequence shown here is derived from an EMBL/GenBank/DDBJ whole genome shotgun (WGS) entry which is preliminary data.</text>
</comment>
<accession>A0AA37WMH2</accession>
<dbReference type="Proteomes" id="UP001156870">
    <property type="component" value="Unassembled WGS sequence"/>
</dbReference>
<dbReference type="AlphaFoldDB" id="A0AA37WMH2"/>
<organism evidence="1 2">
    <name type="scientific">Marinibactrum halimedae</name>
    <dbReference type="NCBI Taxonomy" id="1444977"/>
    <lineage>
        <taxon>Bacteria</taxon>
        <taxon>Pseudomonadati</taxon>
        <taxon>Pseudomonadota</taxon>
        <taxon>Gammaproteobacteria</taxon>
        <taxon>Cellvibrionales</taxon>
        <taxon>Cellvibrionaceae</taxon>
        <taxon>Marinibactrum</taxon>
    </lineage>
</organism>
<keyword evidence="2" id="KW-1185">Reference proteome</keyword>
<evidence type="ECO:0000313" key="2">
    <source>
        <dbReference type="Proteomes" id="UP001156870"/>
    </source>
</evidence>
<proteinExistence type="predicted"/>
<dbReference type="RefSeq" id="WP_232594734.1">
    <property type="nucleotide sequence ID" value="NZ_BSPD01000045.1"/>
</dbReference>
<reference evidence="1 2" key="1">
    <citation type="journal article" date="2014" name="Int. J. Syst. Evol. Microbiol.">
        <title>Complete genome sequence of Corynebacterium casei LMG S-19264T (=DSM 44701T), isolated from a smear-ripened cheese.</title>
        <authorList>
            <consortium name="US DOE Joint Genome Institute (JGI-PGF)"/>
            <person name="Walter F."/>
            <person name="Albersmeier A."/>
            <person name="Kalinowski J."/>
            <person name="Ruckert C."/>
        </authorList>
    </citation>
    <scope>NUCLEOTIDE SEQUENCE [LARGE SCALE GENOMIC DNA]</scope>
    <source>
        <strain evidence="1 2">NBRC 110095</strain>
    </source>
</reference>
<evidence type="ECO:0000313" key="1">
    <source>
        <dbReference type="EMBL" id="GLS26388.1"/>
    </source>
</evidence>
<name>A0AA37WMH2_9GAMM</name>
<dbReference type="EMBL" id="BSPD01000045">
    <property type="protein sequence ID" value="GLS26388.1"/>
    <property type="molecule type" value="Genomic_DNA"/>
</dbReference>
<gene>
    <name evidence="1" type="ORF">GCM10007877_21030</name>
</gene>